<dbReference type="AlphaFoldDB" id="A0A382HUK3"/>
<sequence>MRRCIPGVVWVVLGSQTGAKYDA</sequence>
<protein>
    <submittedName>
        <fullName evidence="1">Uncharacterized protein</fullName>
    </submittedName>
</protein>
<organism evidence="1">
    <name type="scientific">marine metagenome</name>
    <dbReference type="NCBI Taxonomy" id="408172"/>
    <lineage>
        <taxon>unclassified sequences</taxon>
        <taxon>metagenomes</taxon>
        <taxon>ecological metagenomes</taxon>
    </lineage>
</organism>
<name>A0A382HUK3_9ZZZZ</name>
<accession>A0A382HUK3</accession>
<proteinExistence type="predicted"/>
<dbReference type="EMBL" id="UINC01063202">
    <property type="protein sequence ID" value="SVB90587.1"/>
    <property type="molecule type" value="Genomic_DNA"/>
</dbReference>
<reference evidence="1" key="1">
    <citation type="submission" date="2018-05" db="EMBL/GenBank/DDBJ databases">
        <authorList>
            <person name="Lanie J.A."/>
            <person name="Ng W.-L."/>
            <person name="Kazmierczak K.M."/>
            <person name="Andrzejewski T.M."/>
            <person name="Davidsen T.M."/>
            <person name="Wayne K.J."/>
            <person name="Tettelin H."/>
            <person name="Glass J.I."/>
            <person name="Rusch D."/>
            <person name="Podicherti R."/>
            <person name="Tsui H.-C.T."/>
            <person name="Winkler M.E."/>
        </authorList>
    </citation>
    <scope>NUCLEOTIDE SEQUENCE</scope>
</reference>
<evidence type="ECO:0000313" key="1">
    <source>
        <dbReference type="EMBL" id="SVB90587.1"/>
    </source>
</evidence>
<feature type="non-terminal residue" evidence="1">
    <location>
        <position position="23"/>
    </location>
</feature>
<gene>
    <name evidence="1" type="ORF">METZ01_LOCUS243441</name>
</gene>